<dbReference type="Gene3D" id="3.30.200.20">
    <property type="entry name" value="Phosphorylase Kinase, domain 1"/>
    <property type="match status" value="1"/>
</dbReference>
<dbReference type="OrthoDB" id="3251507at2759"/>
<organism evidence="2 3">
    <name type="scientific">Periconia digitata</name>
    <dbReference type="NCBI Taxonomy" id="1303443"/>
    <lineage>
        <taxon>Eukaryota</taxon>
        <taxon>Fungi</taxon>
        <taxon>Dikarya</taxon>
        <taxon>Ascomycota</taxon>
        <taxon>Pezizomycotina</taxon>
        <taxon>Dothideomycetes</taxon>
        <taxon>Pleosporomycetidae</taxon>
        <taxon>Pleosporales</taxon>
        <taxon>Massarineae</taxon>
        <taxon>Periconiaceae</taxon>
        <taxon>Periconia</taxon>
    </lineage>
</organism>
<dbReference type="EMBL" id="CAOQHR010000003">
    <property type="protein sequence ID" value="CAI6332052.1"/>
    <property type="molecule type" value="Genomic_DNA"/>
</dbReference>
<dbReference type="PROSITE" id="PS50011">
    <property type="entry name" value="PROTEIN_KINASE_DOM"/>
    <property type="match status" value="1"/>
</dbReference>
<comment type="caution">
    <text evidence="2">The sequence shown here is derived from an EMBL/GenBank/DDBJ whole genome shotgun (WGS) entry which is preliminary data.</text>
</comment>
<dbReference type="PANTHER" id="PTHR42037">
    <property type="match status" value="1"/>
</dbReference>
<dbReference type="GO" id="GO:0004672">
    <property type="term" value="F:protein kinase activity"/>
    <property type="evidence" value="ECO:0007669"/>
    <property type="project" value="InterPro"/>
</dbReference>
<evidence type="ECO:0000313" key="2">
    <source>
        <dbReference type="EMBL" id="CAI6332052.1"/>
    </source>
</evidence>
<gene>
    <name evidence="2" type="ORF">PDIGIT_LOCUS5081</name>
</gene>
<evidence type="ECO:0000259" key="1">
    <source>
        <dbReference type="PROSITE" id="PS50011"/>
    </source>
</evidence>
<dbReference type="InterPro" id="IPR011009">
    <property type="entry name" value="Kinase-like_dom_sf"/>
</dbReference>
<evidence type="ECO:0000313" key="3">
    <source>
        <dbReference type="Proteomes" id="UP001152607"/>
    </source>
</evidence>
<name>A0A9W4U9B5_9PLEO</name>
<feature type="domain" description="Protein kinase" evidence="1">
    <location>
        <begin position="49"/>
        <end position="401"/>
    </location>
</feature>
<dbReference type="SUPFAM" id="SSF56112">
    <property type="entry name" value="Protein kinase-like (PK-like)"/>
    <property type="match status" value="1"/>
</dbReference>
<dbReference type="GO" id="GO:0005524">
    <property type="term" value="F:ATP binding"/>
    <property type="evidence" value="ECO:0007669"/>
    <property type="project" value="InterPro"/>
</dbReference>
<dbReference type="SMART" id="SM00220">
    <property type="entry name" value="S_TKc"/>
    <property type="match status" value="1"/>
</dbReference>
<dbReference type="Pfam" id="PF14441">
    <property type="entry name" value="OTT_1508_deam"/>
    <property type="match status" value="1"/>
</dbReference>
<reference evidence="2" key="1">
    <citation type="submission" date="2023-01" db="EMBL/GenBank/DDBJ databases">
        <authorList>
            <person name="Van Ghelder C."/>
            <person name="Rancurel C."/>
        </authorList>
    </citation>
    <scope>NUCLEOTIDE SEQUENCE</scope>
    <source>
        <strain evidence="2">CNCM I-4278</strain>
    </source>
</reference>
<sequence length="789" mass="89872">MLTKSQTVFINNFEKPKQHITKIPHGMQDSHEEDSTQPLTQDRDPYTVIRRTDGKGHGNAGIYLVKHSVTNQLAICKIVDIYAEWSVNAHRTESSILYRLKDHPNVVNIIGHTGEPNFKLYLECCQGGNLERVAKTYRRVSQRIPEAFLWHVAESLARAVCTAHMGVLPNDESLTPQKDWDPIYHNDIITENVFMTLSVSNQDIYPRIVLGDFGGGKTNIPADDLNEHRNTSIRDIMGIMDTIVRLSDAYPGPEGPILPGYPYSLELAQLIRKYEVNREDIDRETGPAITLLKDIWEARTAVRARIPMGPLIEDFSRDGVGSWVDEDHQMTWDVATRQAPRQTARYYPTPSIALQAHVQDVEVKKLYPRLALFEALSKFKDKNQPRKRSSDPICEARRNFLDAFAYLCDINTGGDTVTAAALQKLSSGNVLWLAANRGIPPHILDYARLILNKLITVTVDNQATLQRTIFELALEKCKPRLDYYKRMAQKYATNCVSLLSERRDHDTGKMGARSYGTQMLMLEVKHLQAKLRELSEPPPYWTMETHVTFCYDMRNSEYHHIKRYSSNARDVFGSLAHFIWRLGETRESAKTVVEAMITVPSLRRVNNILVVKAPKIIKRTIDPSCMSPHEVLHEIIDSVSSSPIHHMHAFTRLHELDSPIPGPLHTQMTSRSSVKTKVHAELQIADLFSKTGNRKFVDGDKYIGCSKPACYFCYSWLIEHPHRFVPPATHHKIILACRGPSDSLKNLDQQEAELIVDMYSKMNQQIGQDIINFLQNNGRRRSQHMSPDG</sequence>
<dbReference type="Proteomes" id="UP001152607">
    <property type="component" value="Unassembled WGS sequence"/>
</dbReference>
<dbReference type="AlphaFoldDB" id="A0A9W4U9B5"/>
<dbReference type="PANTHER" id="PTHR42037:SF1">
    <property type="match status" value="1"/>
</dbReference>
<accession>A0A9W4U9B5</accession>
<dbReference type="InterPro" id="IPR027796">
    <property type="entry name" value="OTT_1508_deam-like"/>
</dbReference>
<protein>
    <recommendedName>
        <fullName evidence="1">Protein kinase domain-containing protein</fullName>
    </recommendedName>
</protein>
<dbReference type="InterPro" id="IPR000719">
    <property type="entry name" value="Prot_kinase_dom"/>
</dbReference>
<proteinExistence type="predicted"/>
<keyword evidence="3" id="KW-1185">Reference proteome</keyword>
<dbReference type="Gene3D" id="1.10.510.10">
    <property type="entry name" value="Transferase(Phosphotransferase) domain 1"/>
    <property type="match status" value="1"/>
</dbReference>